<organism evidence="7 8">
    <name type="scientific">Roseibium aggregatum</name>
    <dbReference type="NCBI Taxonomy" id="187304"/>
    <lineage>
        <taxon>Bacteria</taxon>
        <taxon>Pseudomonadati</taxon>
        <taxon>Pseudomonadota</taxon>
        <taxon>Alphaproteobacteria</taxon>
        <taxon>Hyphomicrobiales</taxon>
        <taxon>Stappiaceae</taxon>
        <taxon>Roseibium</taxon>
    </lineage>
</organism>
<keyword evidence="3 6" id="KW-0560">Oxidoreductase</keyword>
<dbReference type="GO" id="GO:0046872">
    <property type="term" value="F:metal ion binding"/>
    <property type="evidence" value="ECO:0007669"/>
    <property type="project" value="UniProtKB-KW"/>
</dbReference>
<dbReference type="EC" id="1.13.11.-" evidence="6"/>
<dbReference type="PANTHER" id="PTHR10543">
    <property type="entry name" value="BETA-CAROTENE DIOXYGENASE"/>
    <property type="match status" value="1"/>
</dbReference>
<reference evidence="8" key="1">
    <citation type="submission" date="2015-07" db="EMBL/GenBank/DDBJ databases">
        <authorList>
            <person name="Rodrigo-Torres Lidia"/>
            <person name="Arahal R.David."/>
        </authorList>
    </citation>
    <scope>NUCLEOTIDE SEQUENCE [LARGE SCALE GENOMIC DNA]</scope>
    <source>
        <strain evidence="8">CECT 4801</strain>
    </source>
</reference>
<sequence>MCMSRERITETIAWQSADPHLTGNFAPIGSEIDAEGLEVISGRIPEDLLGTYIRNGPNPRYEPVSYNYPLEGDGMLHAIRFEGGKASYRNRYVRTRGFEIEHQAGHAVFGGVMTPRPVDPALLGPEDDPDNPFKASAFIGVMQHGGQLLALGECEPAWEIGPDLETRGPWTAGTDAPILMGAHNRVHPVTGDLYALSYDFASPTVTLHHVGRDGKLRRSFDITLAAPSMIHDFVLTERHLVLLIGPLVFDMEAMMSGGSMLQWKPEMGTRIAVQPLDGGAVTWYEAEPFFVFHFANGFERGSDIVIDYVRHQKLYLGYGEPNTQPPTLQRLVLDTGTGRVREQAWFDKVAEFPRIDDRRNALAARYVYSPTLTDTLTGGNGASATFNCLLRIDTETGDVSAHDFGNRIAGEAVFIPRGEAETAGWLATYLYDPETQTSEFVLLDAEGVGDEPIVRLRLPQRVPQGLHGTWVPG</sequence>
<evidence type="ECO:0000256" key="1">
    <source>
        <dbReference type="ARBA" id="ARBA00006787"/>
    </source>
</evidence>
<evidence type="ECO:0000256" key="3">
    <source>
        <dbReference type="ARBA" id="ARBA00023002"/>
    </source>
</evidence>
<evidence type="ECO:0000256" key="6">
    <source>
        <dbReference type="RuleBase" id="RU364048"/>
    </source>
</evidence>
<dbReference type="Proteomes" id="UP000048926">
    <property type="component" value="Unassembled WGS sequence"/>
</dbReference>
<keyword evidence="6" id="KW-0223">Dioxygenase</keyword>
<comment type="similarity">
    <text evidence="1 6">Belongs to the carotenoid oxygenase family.</text>
</comment>
<proteinExistence type="inferred from homology"/>
<evidence type="ECO:0000256" key="2">
    <source>
        <dbReference type="ARBA" id="ARBA00022723"/>
    </source>
</evidence>
<keyword evidence="4 5" id="KW-0408">Iron</keyword>
<feature type="binding site" evidence="5">
    <location>
        <position position="231"/>
    </location>
    <ligand>
        <name>Fe cation</name>
        <dbReference type="ChEBI" id="CHEBI:24875"/>
        <note>catalytic</note>
    </ligand>
</feature>
<keyword evidence="2 5" id="KW-0479">Metal-binding</keyword>
<evidence type="ECO:0000256" key="5">
    <source>
        <dbReference type="PIRSR" id="PIRSR604294-1"/>
    </source>
</evidence>
<dbReference type="InterPro" id="IPR004294">
    <property type="entry name" value="Carotenoid_Oase"/>
</dbReference>
<feature type="binding site" evidence="5">
    <location>
        <position position="183"/>
    </location>
    <ligand>
        <name>Fe cation</name>
        <dbReference type="ChEBI" id="CHEBI:24875"/>
        <note>catalytic</note>
    </ligand>
</feature>
<name>A0A0M6Y394_9HYPH</name>
<dbReference type="PANTHER" id="PTHR10543:SF89">
    <property type="entry name" value="CAROTENOID 9,10(9',10')-CLEAVAGE DIOXYGENASE 1"/>
    <property type="match status" value="1"/>
</dbReference>
<keyword evidence="8" id="KW-1185">Reference proteome</keyword>
<dbReference type="Pfam" id="PF03055">
    <property type="entry name" value="RPE65"/>
    <property type="match status" value="1"/>
</dbReference>
<feature type="binding site" evidence="5">
    <location>
        <position position="467"/>
    </location>
    <ligand>
        <name>Fe cation</name>
        <dbReference type="ChEBI" id="CHEBI:24875"/>
        <note>catalytic</note>
    </ligand>
</feature>
<feature type="binding site" evidence="5">
    <location>
        <position position="293"/>
    </location>
    <ligand>
        <name>Fe cation</name>
        <dbReference type="ChEBI" id="CHEBI:24875"/>
        <note>catalytic</note>
    </ligand>
</feature>
<evidence type="ECO:0000256" key="4">
    <source>
        <dbReference type="ARBA" id="ARBA00023004"/>
    </source>
</evidence>
<accession>A0A0M6Y394</accession>
<gene>
    <name evidence="7" type="ORF">LAL4801_02999</name>
</gene>
<dbReference type="OrthoDB" id="6636843at2"/>
<protein>
    <recommendedName>
        <fullName evidence="6">Dioxygenase</fullName>
        <ecNumber evidence="6">1.13.11.-</ecNumber>
    </recommendedName>
</protein>
<evidence type="ECO:0000313" key="7">
    <source>
        <dbReference type="EMBL" id="CTQ44555.1"/>
    </source>
</evidence>
<dbReference type="GO" id="GO:0010436">
    <property type="term" value="F:carotenoid dioxygenase activity"/>
    <property type="evidence" value="ECO:0007669"/>
    <property type="project" value="TreeGrafter"/>
</dbReference>
<comment type="cofactor">
    <cofactor evidence="5 6">
        <name>Fe(2+)</name>
        <dbReference type="ChEBI" id="CHEBI:29033"/>
    </cofactor>
    <text evidence="5 6">Binds 1 Fe(2+) ion per subunit.</text>
</comment>
<dbReference type="EMBL" id="CXST01000002">
    <property type="protein sequence ID" value="CTQ44555.1"/>
    <property type="molecule type" value="Genomic_DNA"/>
</dbReference>
<dbReference type="AlphaFoldDB" id="A0A0M6Y394"/>
<evidence type="ECO:0000313" key="8">
    <source>
        <dbReference type="Proteomes" id="UP000048926"/>
    </source>
</evidence>
<dbReference type="GO" id="GO:0016121">
    <property type="term" value="P:carotene catabolic process"/>
    <property type="evidence" value="ECO:0007669"/>
    <property type="project" value="TreeGrafter"/>
</dbReference>